<dbReference type="InterPro" id="IPR026234">
    <property type="entry name" value="MRGPCRFAMILY"/>
</dbReference>
<comment type="caution">
    <text evidence="12">The sequence shown here is derived from an EMBL/GenBank/DDBJ whole genome shotgun (WGS) entry which is preliminary data.</text>
</comment>
<protein>
    <submittedName>
        <fullName evidence="12">Mas-related G-protein coupled receptor member G</fullName>
    </submittedName>
</protein>
<comment type="similarity">
    <text evidence="9">Belongs to the G-protein coupled receptor 1 family. Mas subfamily.</text>
</comment>
<comment type="subcellular location">
    <subcellularLocation>
        <location evidence="1">Cell membrane</location>
        <topology evidence="1">Multi-pass membrane protein</topology>
    </subcellularLocation>
</comment>
<feature type="transmembrane region" description="Helical" evidence="10">
    <location>
        <begin position="14"/>
        <end position="37"/>
    </location>
</feature>
<evidence type="ECO:0000256" key="3">
    <source>
        <dbReference type="ARBA" id="ARBA00022692"/>
    </source>
</evidence>
<dbReference type="FunFam" id="1.20.1070.10:FF:000193">
    <property type="entry name" value="Mas-related G-protein coupled receptor member E"/>
    <property type="match status" value="1"/>
</dbReference>
<evidence type="ECO:0000313" key="12">
    <source>
        <dbReference type="EMBL" id="KAL2805611.1"/>
    </source>
</evidence>
<gene>
    <name evidence="12" type="ORF">WCI35_002287</name>
</gene>
<feature type="domain" description="G-protein coupled receptors family 1 profile" evidence="11">
    <location>
        <begin position="29"/>
        <end position="250"/>
    </location>
</feature>
<dbReference type="PRINTS" id="PR00237">
    <property type="entry name" value="GPCRRHODOPSN"/>
</dbReference>
<dbReference type="SUPFAM" id="SSF81321">
    <property type="entry name" value="Family A G protein-coupled receptor-like"/>
    <property type="match status" value="1"/>
</dbReference>
<keyword evidence="2" id="KW-1003">Cell membrane</keyword>
<evidence type="ECO:0000256" key="2">
    <source>
        <dbReference type="ARBA" id="ARBA00022475"/>
    </source>
</evidence>
<dbReference type="InterPro" id="IPR027336">
    <property type="entry name" value="MRGPCRG"/>
</dbReference>
<keyword evidence="6 10" id="KW-0472">Membrane</keyword>
<dbReference type="GO" id="GO:0005886">
    <property type="term" value="C:plasma membrane"/>
    <property type="evidence" value="ECO:0007669"/>
    <property type="project" value="UniProtKB-SubCell"/>
</dbReference>
<evidence type="ECO:0000313" key="13">
    <source>
        <dbReference type="Proteomes" id="UP001610411"/>
    </source>
</evidence>
<evidence type="ECO:0000256" key="5">
    <source>
        <dbReference type="ARBA" id="ARBA00023040"/>
    </source>
</evidence>
<feature type="transmembrane region" description="Helical" evidence="10">
    <location>
        <begin position="196"/>
        <end position="218"/>
    </location>
</feature>
<keyword evidence="8" id="KW-0807">Transducer</keyword>
<feature type="transmembrane region" description="Helical" evidence="10">
    <location>
        <begin position="120"/>
        <end position="143"/>
    </location>
</feature>
<keyword evidence="3 10" id="KW-0812">Transmembrane</keyword>
<dbReference type="Gene3D" id="1.20.1070.10">
    <property type="entry name" value="Rhodopsin 7-helix transmembrane proteins"/>
    <property type="match status" value="1"/>
</dbReference>
<proteinExistence type="inferred from homology"/>
<accession>A0ABD2FCS1</accession>
<dbReference type="GO" id="GO:0004930">
    <property type="term" value="F:G protein-coupled receptor activity"/>
    <property type="evidence" value="ECO:0007669"/>
    <property type="project" value="UniProtKB-KW"/>
</dbReference>
<evidence type="ECO:0000256" key="4">
    <source>
        <dbReference type="ARBA" id="ARBA00022989"/>
    </source>
</evidence>
<keyword evidence="7 12" id="KW-0675">Receptor</keyword>
<feature type="transmembrane region" description="Helical" evidence="10">
    <location>
        <begin position="49"/>
        <end position="73"/>
    </location>
</feature>
<dbReference type="Proteomes" id="UP001610411">
    <property type="component" value="Unassembled WGS sequence"/>
</dbReference>
<name>A0ABD2FCS1_DAUMA</name>
<dbReference type="InterPro" id="IPR017452">
    <property type="entry name" value="GPCR_Rhodpsn_7TM"/>
</dbReference>
<feature type="non-terminal residue" evidence="12">
    <location>
        <position position="273"/>
    </location>
</feature>
<dbReference type="PROSITE" id="PS50262">
    <property type="entry name" value="G_PROTEIN_RECEP_F1_2"/>
    <property type="match status" value="1"/>
</dbReference>
<evidence type="ECO:0000256" key="9">
    <source>
        <dbReference type="ARBA" id="ARBA00061394"/>
    </source>
</evidence>
<feature type="transmembrane region" description="Helical" evidence="10">
    <location>
        <begin position="163"/>
        <end position="184"/>
    </location>
</feature>
<dbReference type="AlphaFoldDB" id="A0ABD2FCS1"/>
<dbReference type="Pfam" id="PF00001">
    <property type="entry name" value="7tm_1"/>
    <property type="match status" value="1"/>
</dbReference>
<evidence type="ECO:0000259" key="11">
    <source>
        <dbReference type="PROSITE" id="PS50262"/>
    </source>
</evidence>
<keyword evidence="4 10" id="KW-1133">Transmembrane helix</keyword>
<evidence type="ECO:0000256" key="10">
    <source>
        <dbReference type="SAM" id="Phobius"/>
    </source>
</evidence>
<evidence type="ECO:0000256" key="8">
    <source>
        <dbReference type="ARBA" id="ARBA00023224"/>
    </source>
</evidence>
<keyword evidence="5" id="KW-0297">G-protein coupled receptor</keyword>
<feature type="transmembrane region" description="Helical" evidence="10">
    <location>
        <begin position="79"/>
        <end position="99"/>
    </location>
</feature>
<dbReference type="PRINTS" id="PR02108">
    <property type="entry name" value="MRGPCRFAMILY"/>
</dbReference>
<keyword evidence="13" id="KW-1185">Reference proteome</keyword>
<evidence type="ECO:0000256" key="6">
    <source>
        <dbReference type="ARBA" id="ARBA00023136"/>
    </source>
</evidence>
<evidence type="ECO:0000256" key="1">
    <source>
        <dbReference type="ARBA" id="ARBA00004651"/>
    </source>
</evidence>
<sequence length="273" mass="29781">MFGVFGLWKTFNSVVFYLTLVIGLGGLVGNGFVLWHLGLHIKKGPFSVYLLHLAAADFLFLSCQVGFSVVQAALGSQDALYFVLTFLGFAAGLWLLAAFSAERCLSDIFPTCYQSCRPRYASAVLCALAWALTLPAVLVPAHACGLLHSRTRPLACLRYHAASVTWLLALACAACTAGLVLFIWVACCSQRQRPRFYGIALGAVLLFLFCGLPFVLYWSLRPLLNFLLPVFPPLATLLACVNSSSKPLIYFVLGQQPGKREPLRAVLQRALGE</sequence>
<organism evidence="12 13">
    <name type="scientific">Daubentonia madagascariensis</name>
    <name type="common">Aye-aye</name>
    <name type="synonym">Sciurus madagascariensis</name>
    <dbReference type="NCBI Taxonomy" id="31869"/>
    <lineage>
        <taxon>Eukaryota</taxon>
        <taxon>Metazoa</taxon>
        <taxon>Chordata</taxon>
        <taxon>Craniata</taxon>
        <taxon>Vertebrata</taxon>
        <taxon>Euteleostomi</taxon>
        <taxon>Mammalia</taxon>
        <taxon>Eutheria</taxon>
        <taxon>Euarchontoglires</taxon>
        <taxon>Primates</taxon>
        <taxon>Strepsirrhini</taxon>
        <taxon>Chiromyiformes</taxon>
        <taxon>Daubentoniidae</taxon>
        <taxon>Daubentonia</taxon>
    </lineage>
</organism>
<dbReference type="CDD" id="cd15111">
    <property type="entry name" value="7tmA_MrgprG"/>
    <property type="match status" value="1"/>
</dbReference>
<dbReference type="EMBL" id="JBFSEQ010000001">
    <property type="protein sequence ID" value="KAL2805611.1"/>
    <property type="molecule type" value="Genomic_DNA"/>
</dbReference>
<dbReference type="PANTHER" id="PTHR11334:SF32">
    <property type="entry name" value="MAS-RELATED G-PROTEIN COUPLED RECEPTOR MEMBER G"/>
    <property type="match status" value="1"/>
</dbReference>
<dbReference type="PANTHER" id="PTHR11334">
    <property type="entry name" value="MAS-RELATED G-PROTEIN COUPLED RECEPTOR"/>
    <property type="match status" value="1"/>
</dbReference>
<reference evidence="12 13" key="1">
    <citation type="journal article" date="2024" name="G3 (Bethesda)">
        <title>A hybrid genome assembly of the endangered aye-aye (Daubentonia madagascariensis).</title>
        <authorList>
            <person name="Versoza C.J."/>
            <person name="Pfeifer S.P."/>
        </authorList>
    </citation>
    <scope>NUCLEOTIDE SEQUENCE [LARGE SCALE GENOMIC DNA]</scope>
    <source>
        <strain evidence="12">6821</strain>
    </source>
</reference>
<dbReference type="InterPro" id="IPR000276">
    <property type="entry name" value="GPCR_Rhodpsn"/>
</dbReference>
<evidence type="ECO:0000256" key="7">
    <source>
        <dbReference type="ARBA" id="ARBA00023170"/>
    </source>
</evidence>